<evidence type="ECO:0000313" key="3">
    <source>
        <dbReference type="Proteomes" id="UP000824469"/>
    </source>
</evidence>
<accession>A0AA38GGC7</accession>
<feature type="domain" description="Cell morphogenesis protein N-terminal" evidence="1">
    <location>
        <begin position="53"/>
        <end position="415"/>
    </location>
</feature>
<protein>
    <recommendedName>
        <fullName evidence="1">Cell morphogenesis protein N-terminal domain-containing protein</fullName>
    </recommendedName>
</protein>
<evidence type="ECO:0000259" key="1">
    <source>
        <dbReference type="Pfam" id="PF14222"/>
    </source>
</evidence>
<keyword evidence="3" id="KW-1185">Reference proteome</keyword>
<dbReference type="InterPro" id="IPR025614">
    <property type="entry name" value="Cell_morpho_N"/>
</dbReference>
<dbReference type="Pfam" id="PF14222">
    <property type="entry name" value="MOR2-PAG1_N"/>
    <property type="match status" value="1"/>
</dbReference>
<evidence type="ECO:0000313" key="2">
    <source>
        <dbReference type="EMBL" id="KAH9322646.1"/>
    </source>
</evidence>
<reference evidence="2 3" key="1">
    <citation type="journal article" date="2021" name="Nat. Plants">
        <title>The Taxus genome provides insights into paclitaxel biosynthesis.</title>
        <authorList>
            <person name="Xiong X."/>
            <person name="Gou J."/>
            <person name="Liao Q."/>
            <person name="Li Y."/>
            <person name="Zhou Q."/>
            <person name="Bi G."/>
            <person name="Li C."/>
            <person name="Du R."/>
            <person name="Wang X."/>
            <person name="Sun T."/>
            <person name="Guo L."/>
            <person name="Liang H."/>
            <person name="Lu P."/>
            <person name="Wu Y."/>
            <person name="Zhang Z."/>
            <person name="Ro D.K."/>
            <person name="Shang Y."/>
            <person name="Huang S."/>
            <person name="Yan J."/>
        </authorList>
    </citation>
    <scope>NUCLEOTIDE SEQUENCE [LARGE SCALE GENOMIC DNA]</scope>
    <source>
        <strain evidence="2">Ta-2019</strain>
    </source>
</reference>
<gene>
    <name evidence="2" type="ORF">KI387_017285</name>
</gene>
<dbReference type="PANTHER" id="PTHR12295:SF30">
    <property type="entry name" value="PROTEIN FURRY"/>
    <property type="match status" value="1"/>
</dbReference>
<comment type="caution">
    <text evidence="2">The sequence shown here is derived from an EMBL/GenBank/DDBJ whole genome shotgun (WGS) entry which is preliminary data.</text>
</comment>
<organism evidence="2 3">
    <name type="scientific">Taxus chinensis</name>
    <name type="common">Chinese yew</name>
    <name type="synonym">Taxus wallichiana var. chinensis</name>
    <dbReference type="NCBI Taxonomy" id="29808"/>
    <lineage>
        <taxon>Eukaryota</taxon>
        <taxon>Viridiplantae</taxon>
        <taxon>Streptophyta</taxon>
        <taxon>Embryophyta</taxon>
        <taxon>Tracheophyta</taxon>
        <taxon>Spermatophyta</taxon>
        <taxon>Pinopsida</taxon>
        <taxon>Pinidae</taxon>
        <taxon>Conifers II</taxon>
        <taxon>Cupressales</taxon>
        <taxon>Taxaceae</taxon>
        <taxon>Taxus</taxon>
    </lineage>
</organism>
<feature type="non-terminal residue" evidence="2">
    <location>
        <position position="490"/>
    </location>
</feature>
<dbReference type="GO" id="GO:0005938">
    <property type="term" value="C:cell cortex"/>
    <property type="evidence" value="ECO:0007669"/>
    <property type="project" value="TreeGrafter"/>
</dbReference>
<dbReference type="EMBL" id="JAHRHJ020000003">
    <property type="protein sequence ID" value="KAH9322646.1"/>
    <property type="molecule type" value="Genomic_DNA"/>
</dbReference>
<dbReference type="Proteomes" id="UP000824469">
    <property type="component" value="Unassembled WGS sequence"/>
</dbReference>
<name>A0AA38GGC7_TAXCH</name>
<dbReference type="GO" id="GO:0030427">
    <property type="term" value="C:site of polarized growth"/>
    <property type="evidence" value="ECO:0007669"/>
    <property type="project" value="TreeGrafter"/>
</dbReference>
<dbReference type="OMA" id="HISQCSI"/>
<sequence length="490" mass="54761">DGQYLRASDPAYEQVLDSLAMVARHTPVHLLEALRKWRESESPKGANDASTFQRKLAVECIFCSACIRFVECCPQEGLTEKLWIGLEDFVFDWLINKDRVVSQTEYPSLVDLRGLLLDLVAQLLGALSRIRFSSVTERFFMELNARRIDTSVARSETLSIINGMRYLKLGVTTIGALNASTSFVAKANPLNRIPPKRKTELHHALCNMLSSILAPLADGGKSHWPPLGVEPALTLWYVAVTRIGGQLMHWMEKQSKHITVGCPLVTLLLCLGDPHDFNSNFGPHMEHLYKLLREKNYRSMALDCLHRVVRFYLNVYADHQPKNRVWDYLHSVTSQLLAFLKKGSLTQDLQHDKLVEFCVTIAESNLDFAMNHMILELLRIDSLSEAKVIGLRALLAVVISPSGRRVSSDMFHGDDVHFSATSSLRGSIASLWSSSVSASPRNSYSMQSASPVSSDAGITGHDISQYIPKVKHAIGFNFEGMPQHLLECTG</sequence>
<proteinExistence type="predicted"/>
<dbReference type="InterPro" id="IPR039867">
    <property type="entry name" value="Furry/Tao3/Mor2"/>
</dbReference>
<dbReference type="GO" id="GO:0000902">
    <property type="term" value="P:cell morphogenesis"/>
    <property type="evidence" value="ECO:0007669"/>
    <property type="project" value="InterPro"/>
</dbReference>
<dbReference type="PANTHER" id="PTHR12295">
    <property type="entry name" value="FURRY-RELATED"/>
    <property type="match status" value="1"/>
</dbReference>
<dbReference type="AlphaFoldDB" id="A0AA38GGC7"/>